<dbReference type="GO" id="GO:0005634">
    <property type="term" value="C:nucleus"/>
    <property type="evidence" value="ECO:0007669"/>
    <property type="project" value="UniProtKB-SubCell"/>
</dbReference>
<dbReference type="InterPro" id="IPR050331">
    <property type="entry name" value="Zinc_finger"/>
</dbReference>
<feature type="domain" description="C2H2-type" evidence="10">
    <location>
        <begin position="243"/>
        <end position="270"/>
    </location>
</feature>
<keyword evidence="12" id="KW-1185">Reference proteome</keyword>
<dbReference type="GO" id="GO:0003677">
    <property type="term" value="F:DNA binding"/>
    <property type="evidence" value="ECO:0007669"/>
    <property type="project" value="UniProtKB-KW"/>
</dbReference>
<keyword evidence="3" id="KW-0677">Repeat</keyword>
<evidence type="ECO:0000256" key="8">
    <source>
        <dbReference type="PROSITE-ProRule" id="PRU00042"/>
    </source>
</evidence>
<dbReference type="SUPFAM" id="SSF57667">
    <property type="entry name" value="beta-beta-alpha zinc fingers"/>
    <property type="match status" value="1"/>
</dbReference>
<keyword evidence="4 8" id="KW-0863">Zinc-finger</keyword>
<dbReference type="GO" id="GO:0010468">
    <property type="term" value="P:regulation of gene expression"/>
    <property type="evidence" value="ECO:0007669"/>
    <property type="project" value="TreeGrafter"/>
</dbReference>
<evidence type="ECO:0000256" key="5">
    <source>
        <dbReference type="ARBA" id="ARBA00022833"/>
    </source>
</evidence>
<keyword evidence="7" id="KW-0539">Nucleus</keyword>
<evidence type="ECO:0000313" key="11">
    <source>
        <dbReference type="EMBL" id="TEB24579.1"/>
    </source>
</evidence>
<dbReference type="Proteomes" id="UP000298030">
    <property type="component" value="Unassembled WGS sequence"/>
</dbReference>
<dbReference type="AlphaFoldDB" id="A0A4Y7STI8"/>
<evidence type="ECO:0000256" key="9">
    <source>
        <dbReference type="SAM" id="MobiDB-lite"/>
    </source>
</evidence>
<feature type="compositionally biased region" description="Low complexity" evidence="9">
    <location>
        <begin position="84"/>
        <end position="102"/>
    </location>
</feature>
<feature type="compositionally biased region" description="Low complexity" evidence="9">
    <location>
        <begin position="333"/>
        <end position="354"/>
    </location>
</feature>
<dbReference type="Gene3D" id="3.30.160.60">
    <property type="entry name" value="Classic Zinc Finger"/>
    <property type="match status" value="2"/>
</dbReference>
<evidence type="ECO:0000256" key="7">
    <source>
        <dbReference type="ARBA" id="ARBA00023242"/>
    </source>
</evidence>
<keyword evidence="6" id="KW-0238">DNA-binding</keyword>
<name>A0A4Y7STI8_COPMI</name>
<evidence type="ECO:0000256" key="6">
    <source>
        <dbReference type="ARBA" id="ARBA00023125"/>
    </source>
</evidence>
<feature type="region of interest" description="Disordered" evidence="9">
    <location>
        <begin position="1"/>
        <end position="109"/>
    </location>
</feature>
<evidence type="ECO:0000256" key="2">
    <source>
        <dbReference type="ARBA" id="ARBA00022723"/>
    </source>
</evidence>
<proteinExistence type="predicted"/>
<dbReference type="PROSITE" id="PS00028">
    <property type="entry name" value="ZINC_FINGER_C2H2_1"/>
    <property type="match status" value="2"/>
</dbReference>
<feature type="compositionally biased region" description="Low complexity" evidence="9">
    <location>
        <begin position="191"/>
        <end position="206"/>
    </location>
</feature>
<feature type="domain" description="C2H2-type" evidence="10">
    <location>
        <begin position="271"/>
        <end position="300"/>
    </location>
</feature>
<dbReference type="PANTHER" id="PTHR16515:SF66">
    <property type="entry name" value="C2H2-TYPE DOMAIN-CONTAINING PROTEIN"/>
    <property type="match status" value="1"/>
</dbReference>
<sequence>MENSERLFTSDVEVPTRFPLATGDRQRFPESCQRSSLADPAASDDIVEDNDRDLPVGRSNGATQGEASPSYRFYHAHRSRRISESSTDSGYSSHSPDSQSHSPFLPYSYPFHPSASSPYPLRPSWHSATSMFESYEPPALSDCDSMSSVSSEGPQSPDGHWSGPGTSAEPTGIFERLPPPVQTSSPLERLPSPTHSRPSSSESGTTDLQASIVDIDKHSTFSKVVVTKFSNPPRYRLKKVKFHQCPICQKSFPRPSGLRTHMNMHTNTKPYTCPYESCDKSFSVISNAKRHYRTHLVELPLEEMGLPSGPYTVNFSDPFVIPDSPSRSELYFTSSPSTSPSNSASSLATSSPSSFDEKRSASSPSLSEQRRLRYPTTRSRSTSRDMGVPARRVALPAVEEAIGGAELSGGTGRRQNLKARTLRWLPMGSDCRSPWKSNTYSSSQR</sequence>
<accession>A0A4Y7STI8</accession>
<dbReference type="InterPro" id="IPR013087">
    <property type="entry name" value="Znf_C2H2_type"/>
</dbReference>
<protein>
    <recommendedName>
        <fullName evidence="10">C2H2-type domain-containing protein</fullName>
    </recommendedName>
</protein>
<dbReference type="GO" id="GO:0008270">
    <property type="term" value="F:zinc ion binding"/>
    <property type="evidence" value="ECO:0007669"/>
    <property type="project" value="UniProtKB-KW"/>
</dbReference>
<comment type="subcellular location">
    <subcellularLocation>
        <location evidence="1">Nucleus</location>
    </subcellularLocation>
</comment>
<dbReference type="FunFam" id="3.30.160.60:FF:000110">
    <property type="entry name" value="Zinc finger protein-like"/>
    <property type="match status" value="1"/>
</dbReference>
<evidence type="ECO:0000259" key="10">
    <source>
        <dbReference type="PROSITE" id="PS50157"/>
    </source>
</evidence>
<feature type="compositionally biased region" description="Low complexity" evidence="9">
    <location>
        <begin position="141"/>
        <end position="151"/>
    </location>
</feature>
<keyword evidence="2" id="KW-0479">Metal-binding</keyword>
<dbReference type="OrthoDB" id="6077919at2759"/>
<dbReference type="PROSITE" id="PS50157">
    <property type="entry name" value="ZINC_FINGER_C2H2_2"/>
    <property type="match status" value="2"/>
</dbReference>
<dbReference type="EMBL" id="QPFP01000065">
    <property type="protein sequence ID" value="TEB24579.1"/>
    <property type="molecule type" value="Genomic_DNA"/>
</dbReference>
<feature type="region of interest" description="Disordered" evidence="9">
    <location>
        <begin position="330"/>
        <end position="392"/>
    </location>
</feature>
<evidence type="ECO:0000256" key="3">
    <source>
        <dbReference type="ARBA" id="ARBA00022737"/>
    </source>
</evidence>
<dbReference type="STRING" id="71717.A0A4Y7STI8"/>
<gene>
    <name evidence="11" type="ORF">FA13DRAFT_1306375</name>
</gene>
<dbReference type="FunFam" id="3.30.160.60:FF:000045">
    <property type="entry name" value="ZFP69 zinc finger protein B"/>
    <property type="match status" value="1"/>
</dbReference>
<dbReference type="Pfam" id="PF00096">
    <property type="entry name" value="zf-C2H2"/>
    <property type="match status" value="2"/>
</dbReference>
<reference evidence="11 12" key="1">
    <citation type="journal article" date="2019" name="Nat. Ecol. Evol.">
        <title>Megaphylogeny resolves global patterns of mushroom evolution.</title>
        <authorList>
            <person name="Varga T."/>
            <person name="Krizsan K."/>
            <person name="Foldi C."/>
            <person name="Dima B."/>
            <person name="Sanchez-Garcia M."/>
            <person name="Sanchez-Ramirez S."/>
            <person name="Szollosi G.J."/>
            <person name="Szarkandi J.G."/>
            <person name="Papp V."/>
            <person name="Albert L."/>
            <person name="Andreopoulos W."/>
            <person name="Angelini C."/>
            <person name="Antonin V."/>
            <person name="Barry K.W."/>
            <person name="Bougher N.L."/>
            <person name="Buchanan P."/>
            <person name="Buyck B."/>
            <person name="Bense V."/>
            <person name="Catcheside P."/>
            <person name="Chovatia M."/>
            <person name="Cooper J."/>
            <person name="Damon W."/>
            <person name="Desjardin D."/>
            <person name="Finy P."/>
            <person name="Geml J."/>
            <person name="Haridas S."/>
            <person name="Hughes K."/>
            <person name="Justo A."/>
            <person name="Karasinski D."/>
            <person name="Kautmanova I."/>
            <person name="Kiss B."/>
            <person name="Kocsube S."/>
            <person name="Kotiranta H."/>
            <person name="LaButti K.M."/>
            <person name="Lechner B.E."/>
            <person name="Liimatainen K."/>
            <person name="Lipzen A."/>
            <person name="Lukacs Z."/>
            <person name="Mihaltcheva S."/>
            <person name="Morgado L.N."/>
            <person name="Niskanen T."/>
            <person name="Noordeloos M.E."/>
            <person name="Ohm R.A."/>
            <person name="Ortiz-Santana B."/>
            <person name="Ovrebo C."/>
            <person name="Racz N."/>
            <person name="Riley R."/>
            <person name="Savchenko A."/>
            <person name="Shiryaev A."/>
            <person name="Soop K."/>
            <person name="Spirin V."/>
            <person name="Szebenyi C."/>
            <person name="Tomsovsky M."/>
            <person name="Tulloss R.E."/>
            <person name="Uehling J."/>
            <person name="Grigoriev I.V."/>
            <person name="Vagvolgyi C."/>
            <person name="Papp T."/>
            <person name="Martin F.M."/>
            <person name="Miettinen O."/>
            <person name="Hibbett D.S."/>
            <person name="Nagy L.G."/>
        </authorList>
    </citation>
    <scope>NUCLEOTIDE SEQUENCE [LARGE SCALE GENOMIC DNA]</scope>
    <source>
        <strain evidence="11 12">FP101781</strain>
    </source>
</reference>
<evidence type="ECO:0000256" key="4">
    <source>
        <dbReference type="ARBA" id="ARBA00022771"/>
    </source>
</evidence>
<evidence type="ECO:0000313" key="12">
    <source>
        <dbReference type="Proteomes" id="UP000298030"/>
    </source>
</evidence>
<dbReference type="SMART" id="SM00355">
    <property type="entry name" value="ZnF_C2H2"/>
    <property type="match status" value="2"/>
</dbReference>
<evidence type="ECO:0000256" key="1">
    <source>
        <dbReference type="ARBA" id="ARBA00004123"/>
    </source>
</evidence>
<keyword evidence="5" id="KW-0862">Zinc</keyword>
<dbReference type="InterPro" id="IPR036236">
    <property type="entry name" value="Znf_C2H2_sf"/>
</dbReference>
<dbReference type="PANTHER" id="PTHR16515">
    <property type="entry name" value="PR DOMAIN ZINC FINGER PROTEIN"/>
    <property type="match status" value="1"/>
</dbReference>
<comment type="caution">
    <text evidence="11">The sequence shown here is derived from an EMBL/GenBank/DDBJ whole genome shotgun (WGS) entry which is preliminary data.</text>
</comment>
<feature type="region of interest" description="Disordered" evidence="9">
    <location>
        <begin position="136"/>
        <end position="206"/>
    </location>
</feature>
<organism evidence="11 12">
    <name type="scientific">Coprinellus micaceus</name>
    <name type="common">Glistening ink-cap mushroom</name>
    <name type="synonym">Coprinus micaceus</name>
    <dbReference type="NCBI Taxonomy" id="71717"/>
    <lineage>
        <taxon>Eukaryota</taxon>
        <taxon>Fungi</taxon>
        <taxon>Dikarya</taxon>
        <taxon>Basidiomycota</taxon>
        <taxon>Agaricomycotina</taxon>
        <taxon>Agaricomycetes</taxon>
        <taxon>Agaricomycetidae</taxon>
        <taxon>Agaricales</taxon>
        <taxon>Agaricineae</taxon>
        <taxon>Psathyrellaceae</taxon>
        <taxon>Coprinellus</taxon>
    </lineage>
</organism>